<dbReference type="EMBL" id="KN822147">
    <property type="protein sequence ID" value="KIM54784.1"/>
    <property type="molecule type" value="Genomic_DNA"/>
</dbReference>
<dbReference type="OrthoDB" id="1728974at2759"/>
<reference evidence="1 2" key="1">
    <citation type="submission" date="2014-04" db="EMBL/GenBank/DDBJ databases">
        <authorList>
            <consortium name="DOE Joint Genome Institute"/>
            <person name="Kuo A."/>
            <person name="Kohler A."/>
            <person name="Nagy L.G."/>
            <person name="Floudas D."/>
            <person name="Copeland A."/>
            <person name="Barry K.W."/>
            <person name="Cichocki N."/>
            <person name="Veneault-Fourrey C."/>
            <person name="LaButti K."/>
            <person name="Lindquist E.A."/>
            <person name="Lipzen A."/>
            <person name="Lundell T."/>
            <person name="Morin E."/>
            <person name="Murat C."/>
            <person name="Sun H."/>
            <person name="Tunlid A."/>
            <person name="Henrissat B."/>
            <person name="Grigoriev I.V."/>
            <person name="Hibbett D.S."/>
            <person name="Martin F."/>
            <person name="Nordberg H.P."/>
            <person name="Cantor M.N."/>
            <person name="Hua S.X."/>
        </authorList>
    </citation>
    <scope>NUCLEOTIDE SEQUENCE [LARGE SCALE GENOMIC DNA]</scope>
    <source>
        <strain evidence="1 2">Foug A</strain>
    </source>
</reference>
<keyword evidence="2" id="KW-1185">Reference proteome</keyword>
<feature type="non-terminal residue" evidence="1">
    <location>
        <position position="1"/>
    </location>
</feature>
<gene>
    <name evidence="1" type="ORF">SCLCIDRAFT_94953</name>
</gene>
<accession>A0A0C3DEH8</accession>
<dbReference type="HOGENOM" id="CLU_2910534_0_0_1"/>
<dbReference type="AlphaFoldDB" id="A0A0C3DEH8"/>
<protein>
    <submittedName>
        <fullName evidence="1">Uncharacterized protein</fullName>
    </submittedName>
</protein>
<sequence>NSTKHHLCDGLQYQLIHHLHMPDPTEDLIYDYGLYLINVGLRKSGKSLQDFADMPVPQIHWE</sequence>
<feature type="non-terminal residue" evidence="1">
    <location>
        <position position="62"/>
    </location>
</feature>
<organism evidence="1 2">
    <name type="scientific">Scleroderma citrinum Foug A</name>
    <dbReference type="NCBI Taxonomy" id="1036808"/>
    <lineage>
        <taxon>Eukaryota</taxon>
        <taxon>Fungi</taxon>
        <taxon>Dikarya</taxon>
        <taxon>Basidiomycota</taxon>
        <taxon>Agaricomycotina</taxon>
        <taxon>Agaricomycetes</taxon>
        <taxon>Agaricomycetidae</taxon>
        <taxon>Boletales</taxon>
        <taxon>Sclerodermatineae</taxon>
        <taxon>Sclerodermataceae</taxon>
        <taxon>Scleroderma</taxon>
    </lineage>
</organism>
<evidence type="ECO:0000313" key="2">
    <source>
        <dbReference type="Proteomes" id="UP000053989"/>
    </source>
</evidence>
<name>A0A0C3DEH8_9AGAM</name>
<proteinExistence type="predicted"/>
<evidence type="ECO:0000313" key="1">
    <source>
        <dbReference type="EMBL" id="KIM54784.1"/>
    </source>
</evidence>
<dbReference type="Proteomes" id="UP000053989">
    <property type="component" value="Unassembled WGS sequence"/>
</dbReference>
<dbReference type="InParanoid" id="A0A0C3DEH8"/>
<reference evidence="2" key="2">
    <citation type="submission" date="2015-01" db="EMBL/GenBank/DDBJ databases">
        <title>Evolutionary Origins and Diversification of the Mycorrhizal Mutualists.</title>
        <authorList>
            <consortium name="DOE Joint Genome Institute"/>
            <consortium name="Mycorrhizal Genomics Consortium"/>
            <person name="Kohler A."/>
            <person name="Kuo A."/>
            <person name="Nagy L.G."/>
            <person name="Floudas D."/>
            <person name="Copeland A."/>
            <person name="Barry K.W."/>
            <person name="Cichocki N."/>
            <person name="Veneault-Fourrey C."/>
            <person name="LaButti K."/>
            <person name="Lindquist E.A."/>
            <person name="Lipzen A."/>
            <person name="Lundell T."/>
            <person name="Morin E."/>
            <person name="Murat C."/>
            <person name="Riley R."/>
            <person name="Ohm R."/>
            <person name="Sun H."/>
            <person name="Tunlid A."/>
            <person name="Henrissat B."/>
            <person name="Grigoriev I.V."/>
            <person name="Hibbett D.S."/>
            <person name="Martin F."/>
        </authorList>
    </citation>
    <scope>NUCLEOTIDE SEQUENCE [LARGE SCALE GENOMIC DNA]</scope>
    <source>
        <strain evidence="2">Foug A</strain>
    </source>
</reference>